<comment type="caution">
    <text evidence="1">The sequence shown here is derived from an EMBL/GenBank/DDBJ whole genome shotgun (WGS) entry which is preliminary data.</text>
</comment>
<accession>A0A256GA94</accession>
<protein>
    <submittedName>
        <fullName evidence="1">Uncharacterized protein</fullName>
    </submittedName>
</protein>
<dbReference type="EMBL" id="NNRM01000036">
    <property type="protein sequence ID" value="OYR24034.1"/>
    <property type="molecule type" value="Genomic_DNA"/>
</dbReference>
<dbReference type="Proteomes" id="UP000216188">
    <property type="component" value="Unassembled WGS sequence"/>
</dbReference>
<gene>
    <name evidence="1" type="ORF">CEV34_3156</name>
</gene>
<name>A0A256GA94_9HYPH</name>
<evidence type="ECO:0000313" key="2">
    <source>
        <dbReference type="Proteomes" id="UP000216188"/>
    </source>
</evidence>
<proteinExistence type="predicted"/>
<organism evidence="1 2">
    <name type="scientific">Brucella pseudogrignonensis</name>
    <dbReference type="NCBI Taxonomy" id="419475"/>
    <lineage>
        <taxon>Bacteria</taxon>
        <taxon>Pseudomonadati</taxon>
        <taxon>Pseudomonadota</taxon>
        <taxon>Alphaproteobacteria</taxon>
        <taxon>Hyphomicrobiales</taxon>
        <taxon>Brucellaceae</taxon>
        <taxon>Brucella/Ochrobactrum group</taxon>
        <taxon>Brucella</taxon>
    </lineage>
</organism>
<evidence type="ECO:0000313" key="1">
    <source>
        <dbReference type="EMBL" id="OYR24034.1"/>
    </source>
</evidence>
<keyword evidence="2" id="KW-1185">Reference proteome</keyword>
<sequence>MQVSNLTETTVVRVLKSFSFSSWTIRAYDRAHRRELEPEHQ</sequence>
<reference evidence="1 2" key="1">
    <citation type="submission" date="2017-07" db="EMBL/GenBank/DDBJ databases">
        <title>Phylogenetic study on the rhizospheric bacterium Ochrobactrum sp. A44.</title>
        <authorList>
            <person name="Krzyzanowska D.M."/>
            <person name="Ossowicki A."/>
            <person name="Rajewska M."/>
            <person name="Maciag T."/>
            <person name="Kaczynski Z."/>
            <person name="Czerwicka M."/>
            <person name="Jafra S."/>
        </authorList>
    </citation>
    <scope>NUCLEOTIDE SEQUENCE [LARGE SCALE GENOMIC DNA]</scope>
    <source>
        <strain evidence="1 2">CCUG 30717</strain>
    </source>
</reference>
<dbReference type="AlphaFoldDB" id="A0A256GA94"/>